<proteinExistence type="inferred from homology"/>
<dbReference type="InterPro" id="IPR036291">
    <property type="entry name" value="NAD(P)-bd_dom_sf"/>
</dbReference>
<dbReference type="Gene3D" id="3.40.50.720">
    <property type="entry name" value="NAD(P)-binding Rossmann-like Domain"/>
    <property type="match status" value="1"/>
</dbReference>
<accession>A0A840C406</accession>
<name>A0A840C406_9RHOB</name>
<dbReference type="AlphaFoldDB" id="A0A840C406"/>
<keyword evidence="2" id="KW-0560">Oxidoreductase</keyword>
<dbReference type="PANTHER" id="PTHR44196">
    <property type="entry name" value="DEHYDROGENASE/REDUCTASE SDR FAMILY MEMBER 7B"/>
    <property type="match status" value="1"/>
</dbReference>
<evidence type="ECO:0000256" key="2">
    <source>
        <dbReference type="ARBA" id="ARBA00023002"/>
    </source>
</evidence>
<comment type="similarity">
    <text evidence="1">Belongs to the short-chain dehydrogenases/reductases (SDR) family.</text>
</comment>
<gene>
    <name evidence="3" type="ORF">GGR17_000422</name>
</gene>
<organism evidence="3 4">
    <name type="scientific">Actibacterium naphthalenivorans</name>
    <dbReference type="NCBI Taxonomy" id="1614693"/>
    <lineage>
        <taxon>Bacteria</taxon>
        <taxon>Pseudomonadati</taxon>
        <taxon>Pseudomonadota</taxon>
        <taxon>Alphaproteobacteria</taxon>
        <taxon>Rhodobacterales</taxon>
        <taxon>Roseobacteraceae</taxon>
        <taxon>Actibacterium</taxon>
    </lineage>
</organism>
<reference evidence="3" key="1">
    <citation type="submission" date="2020-08" db="EMBL/GenBank/DDBJ databases">
        <title>Genomic Encyclopedia of Type Strains, Phase IV (KMG-IV): sequencing the most valuable type-strain genomes for metagenomic binning, comparative biology and taxonomic classification.</title>
        <authorList>
            <person name="Goeker M."/>
        </authorList>
    </citation>
    <scope>NUCLEOTIDE SEQUENCE [LARGE SCALE GENOMIC DNA]</scope>
    <source>
        <strain evidence="3">DSM 105040</strain>
    </source>
</reference>
<dbReference type="EMBL" id="JACIEQ010000001">
    <property type="protein sequence ID" value="MBB4020631.1"/>
    <property type="molecule type" value="Genomic_DNA"/>
</dbReference>
<keyword evidence="4" id="KW-1185">Reference proteome</keyword>
<evidence type="ECO:0000313" key="4">
    <source>
        <dbReference type="Proteomes" id="UP000585681"/>
    </source>
</evidence>
<dbReference type="Pfam" id="PF00106">
    <property type="entry name" value="adh_short"/>
    <property type="match status" value="1"/>
</dbReference>
<dbReference type="Proteomes" id="UP000585681">
    <property type="component" value="Unassembled WGS sequence"/>
</dbReference>
<dbReference type="SUPFAM" id="SSF51735">
    <property type="entry name" value="NAD(P)-binding Rossmann-fold domains"/>
    <property type="match status" value="1"/>
</dbReference>
<dbReference type="InterPro" id="IPR002347">
    <property type="entry name" value="SDR_fam"/>
</dbReference>
<dbReference type="NCBIfam" id="NF005489">
    <property type="entry name" value="PRK07102.1"/>
    <property type="match status" value="1"/>
</dbReference>
<evidence type="ECO:0000313" key="3">
    <source>
        <dbReference type="EMBL" id="MBB4020631.1"/>
    </source>
</evidence>
<comment type="caution">
    <text evidence="3">The sequence shown here is derived from an EMBL/GenBank/DDBJ whole genome shotgun (WGS) entry which is preliminary data.</text>
</comment>
<dbReference type="RefSeq" id="WP_054538285.1">
    <property type="nucleotide sequence ID" value="NZ_JACIEQ010000001.1"/>
</dbReference>
<dbReference type="PRINTS" id="PR00081">
    <property type="entry name" value="GDHRDH"/>
</dbReference>
<dbReference type="GO" id="GO:0016020">
    <property type="term" value="C:membrane"/>
    <property type="evidence" value="ECO:0007669"/>
    <property type="project" value="TreeGrafter"/>
</dbReference>
<sequence>MSTPGPVLILGGRSDIGRAVAHAFAAKGHPIQLAARGAASLETSRKDMELRHGVSVTLHEFDALDMAGQAGFIDALPALPEIVVCAVGLLGDQYDDERDFDAATRVMRSNFEAPANILGLFANRFETRGTGTLVGISSVAGDRGRASNYIYGSAKAGFTAYLSGLRNRLARKGIHVVTVKPGFVATSMTAGMDLPEKLTAAPEMLGEKIVQAVERRRNVIYVKPVWALVMLIIRNIPEAVFKKTSI</sequence>
<evidence type="ECO:0000256" key="1">
    <source>
        <dbReference type="ARBA" id="ARBA00006484"/>
    </source>
</evidence>
<evidence type="ECO:0008006" key="5">
    <source>
        <dbReference type="Google" id="ProtNLM"/>
    </source>
</evidence>
<dbReference type="PANTHER" id="PTHR44196:SF1">
    <property type="entry name" value="DEHYDROGENASE_REDUCTASE SDR FAMILY MEMBER 7B"/>
    <property type="match status" value="1"/>
</dbReference>
<protein>
    <recommendedName>
        <fullName evidence="5">Short-chain dehydrogenase</fullName>
    </recommendedName>
</protein>
<dbReference type="GO" id="GO:0016491">
    <property type="term" value="F:oxidoreductase activity"/>
    <property type="evidence" value="ECO:0007669"/>
    <property type="project" value="UniProtKB-KW"/>
</dbReference>